<dbReference type="SUPFAM" id="SSF117074">
    <property type="entry name" value="Hypothetical protein PA1324"/>
    <property type="match status" value="1"/>
</dbReference>
<keyword evidence="2" id="KW-0134">Cell wall</keyword>
<dbReference type="InterPro" id="IPR033764">
    <property type="entry name" value="Sdr_B"/>
</dbReference>
<reference evidence="9 10" key="1">
    <citation type="submission" date="2024-09" db="EMBL/GenBank/DDBJ databases">
        <authorList>
            <person name="Sun Q."/>
            <person name="Mori K."/>
        </authorList>
    </citation>
    <scope>NUCLEOTIDE SEQUENCE [LARGE SCALE GENOMIC DNA]</scope>
    <source>
        <strain evidence="9 10">NCAIM B.02604</strain>
    </source>
</reference>
<dbReference type="PROSITE" id="PS50847">
    <property type="entry name" value="GRAM_POS_ANCHORING"/>
    <property type="match status" value="1"/>
</dbReference>
<feature type="region of interest" description="Disordered" evidence="6">
    <location>
        <begin position="1454"/>
        <end position="1484"/>
    </location>
</feature>
<evidence type="ECO:0000256" key="6">
    <source>
        <dbReference type="SAM" id="MobiDB-lite"/>
    </source>
</evidence>
<proteinExistence type="predicted"/>
<keyword evidence="4" id="KW-0732">Signal</keyword>
<dbReference type="Pfam" id="PF17210">
    <property type="entry name" value="SdrD_B"/>
    <property type="match status" value="1"/>
</dbReference>
<evidence type="ECO:0000256" key="5">
    <source>
        <dbReference type="ARBA" id="ARBA00023088"/>
    </source>
</evidence>
<feature type="transmembrane region" description="Helical" evidence="7">
    <location>
        <begin position="2140"/>
        <end position="2159"/>
    </location>
</feature>
<keyword evidence="3" id="KW-0964">Secreted</keyword>
<dbReference type="InterPro" id="IPR013783">
    <property type="entry name" value="Ig-like_fold"/>
</dbReference>
<name>A0ABV6P8U4_9MICC</name>
<comment type="subcellular location">
    <subcellularLocation>
        <location evidence="1">Secreted</location>
    </subcellularLocation>
</comment>
<dbReference type="InterPro" id="IPR047589">
    <property type="entry name" value="DUF11_rpt"/>
</dbReference>
<feature type="compositionally biased region" description="Basic and acidic residues" evidence="6">
    <location>
        <begin position="2117"/>
        <end position="2126"/>
    </location>
</feature>
<evidence type="ECO:0000256" key="1">
    <source>
        <dbReference type="ARBA" id="ARBA00004613"/>
    </source>
</evidence>
<evidence type="ECO:0000256" key="2">
    <source>
        <dbReference type="ARBA" id="ARBA00022512"/>
    </source>
</evidence>
<dbReference type="InterPro" id="IPR051172">
    <property type="entry name" value="Chlamydia_OmcB"/>
</dbReference>
<dbReference type="NCBIfam" id="TIGR01451">
    <property type="entry name" value="B_ant_repeat"/>
    <property type="match status" value="3"/>
</dbReference>
<accession>A0ABV6P8U4</accession>
<sequence>MTSATTSVLRRITAIFAVLAVFFGMMVSQPPAAEADTGAPGAPGAPQTAKVGDSTVQYELRLVKDGGSGCMITEANGYTTGDNTATDGNICAGDTAVYNISLNVKTAADPVTFTLTPEWLSAEARAAGLPEPNRKPTLKFIPASLGGVSNTVDRNGVITVKAGPNINTTISFELTAETIQSLQLQGGTNPEGAFNLGLKAALEDGAALITAVADKKLNVLIEPRYDQRIIDPESFTNTTTRDGIEYIGISARAGLTTYPGDGTASPAPSGFASTRIGRIFPVDPNTISRYTLQMPANAPFAAHEVLVSYDGSAWKPAQVDAQGNPYVDGVYKNTLPTFRFLIPVAGLPEGKTTFTTRMDVVDEDGNPTRVKDSRGVPSNMPKTAGKEAFGNNTADPGGLTDCSVSTKNEEQGLLAGRYSPNNNCAKQTVNLTKWECKAADGCPSTKVDAGHAHAQTTEGLLARSSANVNLTVTPVDAKDNPTICSVWQPGTQRVIDSGNAYIPTVLAGTHRVEEAFPDAKVYITKADKTNNGAPDCSGNEDWKVFHDGSAGVTGNTFAEPGSMRSTEISGIKIVIPGENVIQQPTVFSYRAKVGDPQIVSTLPTVKAANGNAQYFKTTNYGQVYSGSKKIRDLKDVLLADTPSAGIRDIWGTLDTRRLDTIGKQNYTVTTSGQVEVYNGTLGAVNSTDAAGNPNRVHMRIYLSKCLTADPETLSAGMTYHRGTISNNPRDCGPSTDNYIERTWLLSDQKNETGNPDNDPFFPPNWATENADSTLAAYNPWGRPSTHQAPKFTVVTPAWAAPGQTFDIVHSYRITGTPELDLPAALQKMGRGENQEIKINSSRHAAAFTPVTEEPQKYKPLNSMAGLTTLVVPKVVASGLMKSTGDELVPQNTAFQHSLQLYNYTDAQLGHVQYIDLLPFNGDWRGTKFSGEYWLQTLPEYVGPDGGDTGKIYYTYDDPGTVSLCPTNAAGEEDLNACANFAQRDIDKTPSDTSWKPLTQEVIDEQAKPGVPHITALRFDRPLLEANTSEQYLLNFNPDGNKNADRYVNSTGAATVHAVAGNSAESTGAGALPIPQPAPVVTDVYGALITGNVYSDANKDAAKQGEEKNLSGYTVTLYAVDPDGNFKLDDNGNRIVVDTTATDESGNYAFDSVERGDYRVVVEPFNHTDINTQAGKGTSTEVGSWTSQTISVKALSPSNNGGKQETHSSYDFGVFQPAPNITLAKTVNEKESDEVGLEGSAEFVLSGENTGNVDLEDVKLVDNWVEGKEALELACTITPKNGEDYSGNATEDLLAGKAKLAVGDAYECTGSYTVTQEDLDNQAELPNSAEVTGGYPYTSAITGEDMNEKVLANSKATVTVPKAEPAVTVEKTVDGEKSVQKKAGETATWTIRAQNTGNVTLHNVKLVDTWAGGAVNLTCKSGEEEIDVLGGTATLPVGAEFTCAGESEITQDHVDSEEALPNTVTLTGTTQKGDGEDPGSGQGDVVSAQDTATVAVPVAEPMLSLQKTVTNWSQDADVLTAGDTIEYNFIVTNTGNISIKDTKIDDPQVSNLTCEGDATLAPGESLTCTASHVLTGADVDDGQKTYDNTAVATGATTKGDPLEPVEASATVNVGKPSVSIEKSVDNEGPHAAGAEVKYTFVVTNTGTTPLSGIAVEDTMLEERGAVIAWDPIGIVGVQGGRLMPGESITGSAVVTVTQTDVDAGEIVKNTVSVSASYHDDTTPKDSAEASFTVSEKTGLELVKSVVDWKVGDEPFSAGDTVQYSFAVKNSGDLTINEVQINDPKITEVTCDATSLAPGESTNCTGEYQVTKDDAKVDDAKLENTATASAKSATGTDVTSEESTATVTVGTPTLEITKTVKDSQKSYRAGDSVTYQFTITNTGNTPVNGVVVDDPMLQERNAHVKCDGMSEDGTLSAGESADCEATTVITQDDFDRGQPLINTAKAVGSYHTVTVESSEAAAEVVMGKASPAIQVTKTVNGKSTVKLGAGGTAEFEITVRNTGDVTLTDVVLAENWAKNEALELSCRLGEAASASTLSDDFGAGGKAVLAPGAMVNCIAEYVVTQADVVAQVDLPNSVSVQGSASQVGGSDATITVTDDDTATIQIPAESGAETPGKPDQPESERPGDPRNPGWLPRTGAELTLLTSIGLALAVGGGLLVLGGRRKRRRG</sequence>
<keyword evidence="5" id="KW-0572">Peptidoglycan-anchor</keyword>
<dbReference type="RefSeq" id="WP_377458229.1">
    <property type="nucleotide sequence ID" value="NZ_JBHLUB010000017.1"/>
</dbReference>
<evidence type="ECO:0000256" key="7">
    <source>
        <dbReference type="SAM" id="Phobius"/>
    </source>
</evidence>
<feature type="region of interest" description="Disordered" evidence="6">
    <location>
        <begin position="2104"/>
        <end position="2136"/>
    </location>
</feature>
<feature type="region of interest" description="Disordered" evidence="6">
    <location>
        <begin position="363"/>
        <end position="397"/>
    </location>
</feature>
<keyword evidence="10" id="KW-1185">Reference proteome</keyword>
<dbReference type="PANTHER" id="PTHR34819">
    <property type="entry name" value="LARGE CYSTEINE-RICH PERIPLASMIC PROTEIN OMCB"/>
    <property type="match status" value="1"/>
</dbReference>
<feature type="compositionally biased region" description="Polar residues" evidence="6">
    <location>
        <begin position="1461"/>
        <end position="1471"/>
    </location>
</feature>
<organism evidence="9 10">
    <name type="scientific">Micrococcoides hystricis</name>
    <dbReference type="NCBI Taxonomy" id="1572761"/>
    <lineage>
        <taxon>Bacteria</taxon>
        <taxon>Bacillati</taxon>
        <taxon>Actinomycetota</taxon>
        <taxon>Actinomycetes</taxon>
        <taxon>Micrococcales</taxon>
        <taxon>Micrococcaceae</taxon>
        <taxon>Micrococcoides</taxon>
    </lineage>
</organism>
<keyword evidence="7" id="KW-0472">Membrane</keyword>
<dbReference type="Proteomes" id="UP001589862">
    <property type="component" value="Unassembled WGS sequence"/>
</dbReference>
<evidence type="ECO:0000259" key="8">
    <source>
        <dbReference type="PROSITE" id="PS50847"/>
    </source>
</evidence>
<dbReference type="EMBL" id="JBHLUB010000017">
    <property type="protein sequence ID" value="MFC0581539.1"/>
    <property type="molecule type" value="Genomic_DNA"/>
</dbReference>
<comment type="caution">
    <text evidence="9">The sequence shown here is derived from an EMBL/GenBank/DDBJ whole genome shotgun (WGS) entry which is preliminary data.</text>
</comment>
<dbReference type="InterPro" id="IPR055354">
    <property type="entry name" value="DUF7507"/>
</dbReference>
<protein>
    <submittedName>
        <fullName evidence="9">SdrD B-like domain-containing protein</fullName>
    </submittedName>
</protein>
<evidence type="ECO:0000313" key="9">
    <source>
        <dbReference type="EMBL" id="MFC0581539.1"/>
    </source>
</evidence>
<evidence type="ECO:0000313" key="10">
    <source>
        <dbReference type="Proteomes" id="UP001589862"/>
    </source>
</evidence>
<evidence type="ECO:0000256" key="3">
    <source>
        <dbReference type="ARBA" id="ARBA00022525"/>
    </source>
</evidence>
<dbReference type="PANTHER" id="PTHR34819:SF3">
    <property type="entry name" value="CELL SURFACE PROTEIN"/>
    <property type="match status" value="1"/>
</dbReference>
<feature type="domain" description="Gram-positive cocci surface proteins LPxTG" evidence="8">
    <location>
        <begin position="2133"/>
        <end position="2168"/>
    </location>
</feature>
<dbReference type="InterPro" id="IPR019931">
    <property type="entry name" value="LPXTG_anchor"/>
</dbReference>
<keyword evidence="7" id="KW-1133">Transmembrane helix</keyword>
<gene>
    <name evidence="9" type="ORF">ACFFFR_03925</name>
</gene>
<dbReference type="Gene3D" id="2.60.40.10">
    <property type="entry name" value="Immunoglobulins"/>
    <property type="match status" value="3"/>
</dbReference>
<evidence type="ECO:0000256" key="4">
    <source>
        <dbReference type="ARBA" id="ARBA00022729"/>
    </source>
</evidence>
<dbReference type="Pfam" id="PF24346">
    <property type="entry name" value="DUF7507"/>
    <property type="match status" value="7"/>
</dbReference>
<keyword evidence="7" id="KW-0812">Transmembrane</keyword>